<accession>A0A6I6G6Y1</accession>
<reference evidence="3 4" key="1">
    <citation type="submission" date="2019-11" db="EMBL/GenBank/DDBJ databases">
        <authorList>
            <person name="Im W.T."/>
        </authorList>
    </citation>
    <scope>NUCLEOTIDE SEQUENCE [LARGE SCALE GENOMIC DNA]</scope>
    <source>
        <strain evidence="3 4">SB-02</strain>
    </source>
</reference>
<dbReference type="Pfam" id="PF00144">
    <property type="entry name" value="Beta-lactamase"/>
    <property type="match status" value="1"/>
</dbReference>
<evidence type="ECO:0000256" key="1">
    <source>
        <dbReference type="SAM" id="SignalP"/>
    </source>
</evidence>
<proteinExistence type="predicted"/>
<dbReference type="EMBL" id="CP046566">
    <property type="protein sequence ID" value="QGW27894.1"/>
    <property type="molecule type" value="Genomic_DNA"/>
</dbReference>
<keyword evidence="3" id="KW-0378">Hydrolase</keyword>
<dbReference type="GO" id="GO:0016787">
    <property type="term" value="F:hydrolase activity"/>
    <property type="evidence" value="ECO:0007669"/>
    <property type="project" value="UniProtKB-KW"/>
</dbReference>
<dbReference type="InterPro" id="IPR050789">
    <property type="entry name" value="Diverse_Enzym_Activities"/>
</dbReference>
<dbReference type="PANTHER" id="PTHR43283">
    <property type="entry name" value="BETA-LACTAMASE-RELATED"/>
    <property type="match status" value="1"/>
</dbReference>
<keyword evidence="1" id="KW-0732">Signal</keyword>
<feature type="domain" description="Beta-lactamase-related" evidence="2">
    <location>
        <begin position="80"/>
        <end position="351"/>
    </location>
</feature>
<gene>
    <name evidence="3" type="ORF">GLV81_07085</name>
</gene>
<feature type="signal peptide" evidence="1">
    <location>
        <begin position="1"/>
        <end position="24"/>
    </location>
</feature>
<evidence type="ECO:0000313" key="4">
    <source>
        <dbReference type="Proteomes" id="UP000426027"/>
    </source>
</evidence>
<dbReference type="InterPro" id="IPR012338">
    <property type="entry name" value="Beta-lactam/transpept-like"/>
</dbReference>
<organism evidence="3 4">
    <name type="scientific">Phnomibacter ginsenosidimutans</name>
    <dbReference type="NCBI Taxonomy" id="2676868"/>
    <lineage>
        <taxon>Bacteria</taxon>
        <taxon>Pseudomonadati</taxon>
        <taxon>Bacteroidota</taxon>
        <taxon>Chitinophagia</taxon>
        <taxon>Chitinophagales</taxon>
        <taxon>Chitinophagaceae</taxon>
        <taxon>Phnomibacter</taxon>
    </lineage>
</organism>
<dbReference type="Gene3D" id="3.40.710.10">
    <property type="entry name" value="DD-peptidase/beta-lactamase superfamily"/>
    <property type="match status" value="1"/>
</dbReference>
<name>A0A6I6G6Y1_9BACT</name>
<dbReference type="SUPFAM" id="SSF56601">
    <property type="entry name" value="beta-lactamase/transpeptidase-like"/>
    <property type="match status" value="1"/>
</dbReference>
<evidence type="ECO:0000259" key="2">
    <source>
        <dbReference type="Pfam" id="PF00144"/>
    </source>
</evidence>
<dbReference type="AlphaFoldDB" id="A0A6I6G6Y1"/>
<sequence>MKKAKKILLYIAVSLAAATLLAYATGNSYMVKSALYNFANVDDYNKFDNDTVAIAAPQPIANSSRYNKATLPDSMKAYLQSIETGALLVIKNDSVVFEEYWDEFSADGLSGSFSVAKSITSMLLGIAVQEGHIKSIDDKVQQYLTWFTGAGKENVSIRHLLTMSSGTDFSESYINPFSITANLYYGDDLVSTANDVSMATKPGTLHKYKSGDTQLLGLIVEKATGKKLAQYASEKLWQPLGATHAALWSTDKAGGNTKAYCCFNTNARDFAKLGQLMLHGGQWNGRQLIDSAYVAASGKACNIPDESGQPCQYYGYQWWVSPEHEGVFYARGILGQYIMVIPSQNAVVVRLGKVKSQVLRNATPKIVYDIMNWIPQL</sequence>
<evidence type="ECO:0000313" key="3">
    <source>
        <dbReference type="EMBL" id="QGW27894.1"/>
    </source>
</evidence>
<dbReference type="RefSeq" id="WP_157478096.1">
    <property type="nucleotide sequence ID" value="NZ_CP046566.1"/>
</dbReference>
<dbReference type="InterPro" id="IPR001466">
    <property type="entry name" value="Beta-lactam-related"/>
</dbReference>
<dbReference type="PANTHER" id="PTHR43283:SF7">
    <property type="entry name" value="BETA-LACTAMASE-RELATED DOMAIN-CONTAINING PROTEIN"/>
    <property type="match status" value="1"/>
</dbReference>
<keyword evidence="4" id="KW-1185">Reference proteome</keyword>
<feature type="chain" id="PRO_5026077316" evidence="1">
    <location>
        <begin position="25"/>
        <end position="377"/>
    </location>
</feature>
<protein>
    <submittedName>
        <fullName evidence="3">Serine hydrolase</fullName>
    </submittedName>
</protein>
<dbReference type="Proteomes" id="UP000426027">
    <property type="component" value="Chromosome"/>
</dbReference>
<dbReference type="KEGG" id="fls:GLV81_07085"/>